<dbReference type="Gene3D" id="2.20.28.50">
    <property type="entry name" value="degv family protein"/>
    <property type="match status" value="1"/>
</dbReference>
<name>A0A1T5KIY8_9FIRM</name>
<dbReference type="Proteomes" id="UP000190285">
    <property type="component" value="Unassembled WGS sequence"/>
</dbReference>
<dbReference type="SUPFAM" id="SSF82549">
    <property type="entry name" value="DAK1/DegV-like"/>
    <property type="match status" value="1"/>
</dbReference>
<dbReference type="Pfam" id="PF02645">
    <property type="entry name" value="DegV"/>
    <property type="match status" value="1"/>
</dbReference>
<dbReference type="InterPro" id="IPR043168">
    <property type="entry name" value="DegV_C"/>
</dbReference>
<dbReference type="PANTHER" id="PTHR33434:SF2">
    <property type="entry name" value="FATTY ACID-BINDING PROTEIN TM_1468"/>
    <property type="match status" value="1"/>
</dbReference>
<organism evidence="2 3">
    <name type="scientific">Maledivibacter halophilus</name>
    <dbReference type="NCBI Taxonomy" id="36842"/>
    <lineage>
        <taxon>Bacteria</taxon>
        <taxon>Bacillati</taxon>
        <taxon>Bacillota</taxon>
        <taxon>Clostridia</taxon>
        <taxon>Peptostreptococcales</taxon>
        <taxon>Caminicellaceae</taxon>
        <taxon>Maledivibacter</taxon>
    </lineage>
</organism>
<dbReference type="OrthoDB" id="2138472at2"/>
<dbReference type="PROSITE" id="PS51482">
    <property type="entry name" value="DEGV"/>
    <property type="match status" value="1"/>
</dbReference>
<evidence type="ECO:0000256" key="1">
    <source>
        <dbReference type="ARBA" id="ARBA00023121"/>
    </source>
</evidence>
<sequence>MNIKIVGDSCFDMNDELRKIPQISLAPLKIDIDGKVFKDDENLDTKDLLKLMKESNNVPKTASPSPNDYMKEYEGKEDVFVVTLSSKLSGSYNSAVLGKNMYLENSREKFIHVFDSLSASIGETLVGLKILELSKLSYKKEQIVEKIDEYINEMKTIFLLESLDNLIKAGRINKIVAKLATAFSIKPIMGSNGKGSIKLIEKARGSKKALRRLVDIIGERGEKIEEKIIGIAHCNCLEKAQKLKKEIIKRYNFKDIIIVETAGISTVYANDGGIIIAF</sequence>
<evidence type="ECO:0000313" key="2">
    <source>
        <dbReference type="EMBL" id="SKC63405.1"/>
    </source>
</evidence>
<dbReference type="NCBIfam" id="TIGR00762">
    <property type="entry name" value="DegV"/>
    <property type="match status" value="1"/>
</dbReference>
<dbReference type="EMBL" id="FUZT01000004">
    <property type="protein sequence ID" value="SKC63405.1"/>
    <property type="molecule type" value="Genomic_DNA"/>
</dbReference>
<proteinExistence type="predicted"/>
<dbReference type="Gene3D" id="3.40.50.10440">
    <property type="entry name" value="Dihydroxyacetone kinase, domain 1"/>
    <property type="match status" value="1"/>
</dbReference>
<gene>
    <name evidence="2" type="ORF">SAMN02194393_01837</name>
</gene>
<dbReference type="AlphaFoldDB" id="A0A1T5KIY8"/>
<dbReference type="GO" id="GO:0008289">
    <property type="term" value="F:lipid binding"/>
    <property type="evidence" value="ECO:0007669"/>
    <property type="project" value="UniProtKB-KW"/>
</dbReference>
<dbReference type="PANTHER" id="PTHR33434">
    <property type="entry name" value="DEGV DOMAIN-CONTAINING PROTEIN DR_1986-RELATED"/>
    <property type="match status" value="1"/>
</dbReference>
<dbReference type="RefSeq" id="WP_079491047.1">
    <property type="nucleotide sequence ID" value="NZ_FUZT01000004.1"/>
</dbReference>
<accession>A0A1T5KIY8</accession>
<keyword evidence="3" id="KW-1185">Reference proteome</keyword>
<dbReference type="STRING" id="36842.SAMN02194393_01837"/>
<dbReference type="InterPro" id="IPR050270">
    <property type="entry name" value="DegV_domain_contain"/>
</dbReference>
<protein>
    <submittedName>
        <fullName evidence="2">EDD domain protein, DegV family</fullName>
    </submittedName>
</protein>
<dbReference type="Gene3D" id="3.30.1180.10">
    <property type="match status" value="1"/>
</dbReference>
<keyword evidence="1" id="KW-0446">Lipid-binding</keyword>
<reference evidence="3" key="1">
    <citation type="submission" date="2017-02" db="EMBL/GenBank/DDBJ databases">
        <authorList>
            <person name="Varghese N."/>
            <person name="Submissions S."/>
        </authorList>
    </citation>
    <scope>NUCLEOTIDE SEQUENCE [LARGE SCALE GENOMIC DNA]</scope>
    <source>
        <strain evidence="3">M1</strain>
    </source>
</reference>
<evidence type="ECO:0000313" key="3">
    <source>
        <dbReference type="Proteomes" id="UP000190285"/>
    </source>
</evidence>
<dbReference type="InterPro" id="IPR003797">
    <property type="entry name" value="DegV"/>
</dbReference>